<accession>A0A167HHX2</accession>
<dbReference type="Proteomes" id="UP000243498">
    <property type="component" value="Unassembled WGS sequence"/>
</dbReference>
<evidence type="ECO:0000313" key="2">
    <source>
        <dbReference type="Proteomes" id="UP000243498"/>
    </source>
</evidence>
<name>A0A167HHX2_METRR</name>
<protein>
    <submittedName>
        <fullName evidence="1">Uncharacterized protein</fullName>
    </submittedName>
</protein>
<sequence length="236" mass="26498">MCIEFSSSLITSLVFVTNDCCALRYLEVRPSTSRLPSTRTEALTSPRVKVLLPTMKLNPARVSPSFDITLTLFAHLRKSGRAFFCREHRRGRQTIVETTTDGLGDVLPKDYSVRNRVYENGGSFNDVLPDDRLIFSHADDTFSFDGAQVSWVEWNRPNLPFDAGKLYVGSWTARGTVENARLIASQKCESVAEPRWGPDGPLFFVKKTGSYRKMYQIPPGGKSEELIHLDGLDDAE</sequence>
<comment type="caution">
    <text evidence="1">The sequence shown here is derived from an EMBL/GenBank/DDBJ whole genome shotgun (WGS) entry which is preliminary data.</text>
</comment>
<keyword evidence="2" id="KW-1185">Reference proteome</keyword>
<dbReference type="AlphaFoldDB" id="A0A167HHX2"/>
<dbReference type="OrthoDB" id="43744at2759"/>
<proteinExistence type="predicted"/>
<dbReference type="STRING" id="1081105.A0A167HHX2"/>
<reference evidence="1 2" key="1">
    <citation type="journal article" date="2016" name="Genome Biol. Evol.">
        <title>Divergent and convergent evolution of fungal pathogenicity.</title>
        <authorList>
            <person name="Shang Y."/>
            <person name="Xiao G."/>
            <person name="Zheng P."/>
            <person name="Cen K."/>
            <person name="Zhan S."/>
            <person name="Wang C."/>
        </authorList>
    </citation>
    <scope>NUCLEOTIDE SEQUENCE [LARGE SCALE GENOMIC DNA]</scope>
    <source>
        <strain evidence="1 2">RCEF 4871</strain>
    </source>
</reference>
<evidence type="ECO:0000313" key="1">
    <source>
        <dbReference type="EMBL" id="OAA47932.1"/>
    </source>
</evidence>
<gene>
    <name evidence="1" type="ORF">NOR_02422</name>
</gene>
<dbReference type="EMBL" id="AZHC01000005">
    <property type="protein sequence ID" value="OAA47932.1"/>
    <property type="molecule type" value="Genomic_DNA"/>
</dbReference>
<organism evidence="1 2">
    <name type="scientific">Metarhizium rileyi (strain RCEF 4871)</name>
    <name type="common">Nomuraea rileyi</name>
    <dbReference type="NCBI Taxonomy" id="1649241"/>
    <lineage>
        <taxon>Eukaryota</taxon>
        <taxon>Fungi</taxon>
        <taxon>Dikarya</taxon>
        <taxon>Ascomycota</taxon>
        <taxon>Pezizomycotina</taxon>
        <taxon>Sordariomycetes</taxon>
        <taxon>Hypocreomycetidae</taxon>
        <taxon>Hypocreales</taxon>
        <taxon>Clavicipitaceae</taxon>
        <taxon>Metarhizium</taxon>
    </lineage>
</organism>